<dbReference type="Pfam" id="PF07679">
    <property type="entry name" value="I-set"/>
    <property type="match status" value="2"/>
</dbReference>
<sequence>RFDAADVGEYQCRVFNDVGSCLCSSLPATIIDKAVSVDVTEGDPATLQCKFSGTKEITAKWFKDGKELKFGPKYKIGFTENASVLKIISAAKNDSGEYTFEVENDVGRSTCNLIIPPSFTKKLKKKDKPPKFVKKLDPSLIAKHGNSAQLECKISGSPEIRVMWYKNDTELQHSEKYNLSFAESVAILEINNISSDDNGDYTCEAHNDAGSASSSTVITAKAELNIVNCIKSIENLLLY</sequence>
<dbReference type="FunFam" id="2.60.40.10:FF:000022">
    <property type="entry name" value="Cardiac titin"/>
    <property type="match status" value="2"/>
</dbReference>
<dbReference type="CDD" id="cd00096">
    <property type="entry name" value="Ig"/>
    <property type="match status" value="2"/>
</dbReference>
<evidence type="ECO:0000259" key="1">
    <source>
        <dbReference type="PROSITE" id="PS50835"/>
    </source>
</evidence>
<dbReference type="InterPro" id="IPR036179">
    <property type="entry name" value="Ig-like_dom_sf"/>
</dbReference>
<evidence type="ECO:0000313" key="3">
    <source>
        <dbReference type="Proteomes" id="UP000694569"/>
    </source>
</evidence>
<dbReference type="Proteomes" id="UP000694569">
    <property type="component" value="Unplaced"/>
</dbReference>
<keyword evidence="3" id="KW-1185">Reference proteome</keyword>
<dbReference type="GeneTree" id="ENSGT01110000267173"/>
<dbReference type="InterPro" id="IPR013783">
    <property type="entry name" value="Ig-like_fold"/>
</dbReference>
<dbReference type="PANTHER" id="PTHR47633:SF16">
    <property type="entry name" value="CAVP-TARGET PROTEIN-LIKE"/>
    <property type="match status" value="1"/>
</dbReference>
<protein>
    <recommendedName>
        <fullName evidence="1">Ig-like domain-containing protein</fullName>
    </recommendedName>
</protein>
<dbReference type="Ensembl" id="ENSLLET00000049053.1">
    <property type="protein sequence ID" value="ENSLLEP00000047195.1"/>
    <property type="gene ID" value="ENSLLEG00000029842.1"/>
</dbReference>
<dbReference type="InterPro" id="IPR007110">
    <property type="entry name" value="Ig-like_dom"/>
</dbReference>
<organism evidence="2 3">
    <name type="scientific">Leptobrachium leishanense</name>
    <name type="common">Leishan spiny toad</name>
    <dbReference type="NCBI Taxonomy" id="445787"/>
    <lineage>
        <taxon>Eukaryota</taxon>
        <taxon>Metazoa</taxon>
        <taxon>Chordata</taxon>
        <taxon>Craniata</taxon>
        <taxon>Vertebrata</taxon>
        <taxon>Euteleostomi</taxon>
        <taxon>Amphibia</taxon>
        <taxon>Batrachia</taxon>
        <taxon>Anura</taxon>
        <taxon>Pelobatoidea</taxon>
        <taxon>Megophryidae</taxon>
        <taxon>Leptobrachium</taxon>
    </lineage>
</organism>
<dbReference type="InterPro" id="IPR003598">
    <property type="entry name" value="Ig_sub2"/>
</dbReference>
<dbReference type="InterPro" id="IPR003599">
    <property type="entry name" value="Ig_sub"/>
</dbReference>
<evidence type="ECO:0000313" key="2">
    <source>
        <dbReference type="Ensembl" id="ENSLLEP00000047195.1"/>
    </source>
</evidence>
<dbReference type="SMART" id="SM00408">
    <property type="entry name" value="IGc2"/>
    <property type="match status" value="2"/>
</dbReference>
<feature type="domain" description="Ig-like" evidence="1">
    <location>
        <begin position="27"/>
        <end position="120"/>
    </location>
</feature>
<dbReference type="GO" id="GO:0004672">
    <property type="term" value="F:protein kinase activity"/>
    <property type="evidence" value="ECO:0007669"/>
    <property type="project" value="TreeGrafter"/>
</dbReference>
<dbReference type="AlphaFoldDB" id="A0A8C5R3T3"/>
<name>A0A8C5R3T3_9ANUR</name>
<accession>A0A8C5R3T3</accession>
<dbReference type="SUPFAM" id="SSF48726">
    <property type="entry name" value="Immunoglobulin"/>
    <property type="match status" value="2"/>
</dbReference>
<dbReference type="SMART" id="SM00409">
    <property type="entry name" value="IG"/>
    <property type="match status" value="2"/>
</dbReference>
<dbReference type="Gene3D" id="2.60.40.10">
    <property type="entry name" value="Immunoglobulins"/>
    <property type="match status" value="2"/>
</dbReference>
<dbReference type="PROSITE" id="PS50835">
    <property type="entry name" value="IG_LIKE"/>
    <property type="match status" value="2"/>
</dbReference>
<proteinExistence type="predicted"/>
<reference evidence="2" key="2">
    <citation type="submission" date="2025-09" db="UniProtKB">
        <authorList>
            <consortium name="Ensembl"/>
        </authorList>
    </citation>
    <scope>IDENTIFICATION</scope>
</reference>
<dbReference type="InterPro" id="IPR013098">
    <property type="entry name" value="Ig_I-set"/>
</dbReference>
<feature type="domain" description="Ig-like" evidence="1">
    <location>
        <begin position="130"/>
        <end position="219"/>
    </location>
</feature>
<reference evidence="2" key="1">
    <citation type="submission" date="2025-08" db="UniProtKB">
        <authorList>
            <consortium name="Ensembl"/>
        </authorList>
    </citation>
    <scope>IDENTIFICATION</scope>
</reference>
<dbReference type="OrthoDB" id="5969272at2759"/>
<dbReference type="PANTHER" id="PTHR47633">
    <property type="entry name" value="IMMUNOGLOBULIN"/>
    <property type="match status" value="1"/>
</dbReference>